<dbReference type="Pfam" id="PF05331">
    <property type="entry name" value="DUF742"/>
    <property type="match status" value="1"/>
</dbReference>
<dbReference type="RefSeq" id="WP_248631285.1">
    <property type="nucleotide sequence ID" value="NZ_JALPTH010000001.1"/>
</dbReference>
<organism evidence="1 2">
    <name type="scientific">Streptomyces lichenis</name>
    <dbReference type="NCBI Taxonomy" id="2306967"/>
    <lineage>
        <taxon>Bacteria</taxon>
        <taxon>Bacillati</taxon>
        <taxon>Actinomycetota</taxon>
        <taxon>Actinomycetes</taxon>
        <taxon>Kitasatosporales</taxon>
        <taxon>Streptomycetaceae</taxon>
        <taxon>Streptomyces</taxon>
    </lineage>
</organism>
<dbReference type="EMBL" id="JALPTH010000001">
    <property type="protein sequence ID" value="MCK8676102.1"/>
    <property type="molecule type" value="Genomic_DNA"/>
</dbReference>
<gene>
    <name evidence="1" type="ORF">M1O15_01460</name>
</gene>
<sequence length="127" mass="13086">MTGPRRDPDMVRPYVRTGGQIRPRADVRLESVVIAANGPTGALAADARLVMRLFAPGDGDPGGGGPRGGGLAVADIAAALEMPPSTVRILVSSLMDSGHLTSPPSALPDEPASDVLQEVLRGLRELV</sequence>
<accession>A0ABT0I453</accession>
<dbReference type="InterPro" id="IPR007995">
    <property type="entry name" value="DUF742"/>
</dbReference>
<proteinExistence type="predicted"/>
<keyword evidence="2" id="KW-1185">Reference proteome</keyword>
<dbReference type="PANTHER" id="PTHR36221:SF1">
    <property type="entry name" value="DUF742 DOMAIN-CONTAINING PROTEIN"/>
    <property type="match status" value="1"/>
</dbReference>
<name>A0ABT0I453_9ACTN</name>
<dbReference type="PANTHER" id="PTHR36221">
    <property type="entry name" value="DUF742 DOMAIN-CONTAINING PROTEIN"/>
    <property type="match status" value="1"/>
</dbReference>
<comment type="caution">
    <text evidence="1">The sequence shown here is derived from an EMBL/GenBank/DDBJ whole genome shotgun (WGS) entry which is preliminary data.</text>
</comment>
<reference evidence="1 2" key="1">
    <citation type="submission" date="2022-04" db="EMBL/GenBank/DDBJ databases">
        <title>Streptomyces sp. nov. LCR6-01 isolated from Lichen of Dirinaria sp.</title>
        <authorList>
            <person name="Kanchanasin P."/>
            <person name="Tanasupawat S."/>
            <person name="Phongsopitanun W."/>
        </authorList>
    </citation>
    <scope>NUCLEOTIDE SEQUENCE [LARGE SCALE GENOMIC DNA]</scope>
    <source>
        <strain evidence="1 2">LCR6-01</strain>
    </source>
</reference>
<protein>
    <submittedName>
        <fullName evidence="1">DUF742 domain-containing protein</fullName>
    </submittedName>
</protein>
<evidence type="ECO:0000313" key="2">
    <source>
        <dbReference type="Proteomes" id="UP001522868"/>
    </source>
</evidence>
<evidence type="ECO:0000313" key="1">
    <source>
        <dbReference type="EMBL" id="MCK8676102.1"/>
    </source>
</evidence>
<dbReference type="Proteomes" id="UP001522868">
    <property type="component" value="Unassembled WGS sequence"/>
</dbReference>